<keyword evidence="4" id="KW-1185">Reference proteome</keyword>
<dbReference type="EMBL" id="JAPDNT010000031">
    <property type="protein sequence ID" value="MCW3477169.1"/>
    <property type="molecule type" value="Genomic_DNA"/>
</dbReference>
<dbReference type="SUPFAM" id="SSF53474">
    <property type="entry name" value="alpha/beta-Hydrolases"/>
    <property type="match status" value="1"/>
</dbReference>
<evidence type="ECO:0000313" key="3">
    <source>
        <dbReference type="EMBL" id="MCW3477169.1"/>
    </source>
</evidence>
<feature type="domain" description="AB hydrolase-1" evidence="2">
    <location>
        <begin position="331"/>
        <end position="598"/>
    </location>
</feature>
<dbReference type="PROSITE" id="PS51257">
    <property type="entry name" value="PROKAR_LIPOPROTEIN"/>
    <property type="match status" value="1"/>
</dbReference>
<keyword evidence="1" id="KW-0732">Signal</keyword>
<dbReference type="InterPro" id="IPR029058">
    <property type="entry name" value="AB_hydrolase_fold"/>
</dbReference>
<dbReference type="AlphaFoldDB" id="A0AA42CFY9"/>
<dbReference type="Proteomes" id="UP001165679">
    <property type="component" value="Unassembled WGS sequence"/>
</dbReference>
<gene>
    <name evidence="3" type="ORF">OL599_21590</name>
</gene>
<accession>A0AA42CFY9</accession>
<dbReference type="InterPro" id="IPR000073">
    <property type="entry name" value="AB_hydrolase_1"/>
</dbReference>
<reference evidence="3" key="2">
    <citation type="submission" date="2022-10" db="EMBL/GenBank/DDBJ databases">
        <authorList>
            <person name="Trinh H.N."/>
        </authorList>
    </citation>
    <scope>NUCLEOTIDE SEQUENCE</scope>
    <source>
        <strain evidence="3">RN2-1</strain>
    </source>
</reference>
<reference evidence="3" key="1">
    <citation type="submission" date="2022-09" db="EMBL/GenBank/DDBJ databases">
        <title>Rhodovastum sp. nov. RN2-1 isolated from soil in Seongnam, South Korea.</title>
        <authorList>
            <person name="Le N.T."/>
        </authorList>
    </citation>
    <scope>NUCLEOTIDE SEQUENCE</scope>
    <source>
        <strain evidence="3">RN2-1</strain>
    </source>
</reference>
<evidence type="ECO:0000259" key="2">
    <source>
        <dbReference type="Pfam" id="PF12697"/>
    </source>
</evidence>
<sequence>MGWRAALGAAALLLLAGCATPVQVQRRDPRDVQRELTSTVISTGELSGPTQVVLHRQDLSALFDRDPEAAIAILHRTVTAGQADADALFALAEMSFQHAEQTGRQPYYLAASVYAFVYLFPADPARRPDPFDPRLRAASDIYNRGLTSGFASPDRSRVRLRSGRFELPFGSIDITFDAASVRWGNLVLSDFTPADELHVIGLQNRYRRAGIGAPLAASATAPVQETGFRVAAVLKVPVTALLRIDLAAHDLAQGRLSGSIEVYPAFEPSVVEIRGQQVPLEADTTAALAYGLSNPKIWRSEFAGFLQGDFFARQPSQLVGVEPYRRGQIPVVFIHGTGSSAGRWGDMLNDLQADPVIREHFQFWVFFYSTGNPVPYSALQLRTAIEDAVRTLDPQGTDPALRNMVLVGHSQGGLLAKMLVIDSGSRVWDAFSSKPLDQMRVSPETRALLQRAVFVKPLPEVRRVIFIATPHRGSFVAGSWVGRLIGRLVTMPLNVANALAETAAGYPDELRVDPRATRFGSVWSMSPGNPGLQALAAIPVSPEVAAHSIIAVQGNGPVETGDDGVVTYRSAHLDGVASELVVRSGHSVQANPRAVAEVRRILLLHLAESCPQGCALALGRAAAPAQ</sequence>
<keyword evidence="3" id="KW-0378">Hydrolase</keyword>
<proteinExistence type="predicted"/>
<feature type="chain" id="PRO_5041320484" evidence="1">
    <location>
        <begin position="25"/>
        <end position="626"/>
    </location>
</feature>
<organism evidence="3 4">
    <name type="scientific">Limobrevibacterium gyesilva</name>
    <dbReference type="NCBI Taxonomy" id="2991712"/>
    <lineage>
        <taxon>Bacteria</taxon>
        <taxon>Pseudomonadati</taxon>
        <taxon>Pseudomonadota</taxon>
        <taxon>Alphaproteobacteria</taxon>
        <taxon>Acetobacterales</taxon>
        <taxon>Acetobacteraceae</taxon>
        <taxon>Limobrevibacterium</taxon>
    </lineage>
</organism>
<dbReference type="Pfam" id="PF12697">
    <property type="entry name" value="Abhydrolase_6"/>
    <property type="match status" value="1"/>
</dbReference>
<dbReference type="GO" id="GO:0016787">
    <property type="term" value="F:hydrolase activity"/>
    <property type="evidence" value="ECO:0007669"/>
    <property type="project" value="UniProtKB-KW"/>
</dbReference>
<comment type="caution">
    <text evidence="3">The sequence shown here is derived from an EMBL/GenBank/DDBJ whole genome shotgun (WGS) entry which is preliminary data.</text>
</comment>
<dbReference type="Gene3D" id="3.40.50.1820">
    <property type="entry name" value="alpha/beta hydrolase"/>
    <property type="match status" value="1"/>
</dbReference>
<protein>
    <submittedName>
        <fullName evidence="3">Alpha/beta fold hydrolase</fullName>
    </submittedName>
</protein>
<evidence type="ECO:0000313" key="4">
    <source>
        <dbReference type="Proteomes" id="UP001165679"/>
    </source>
</evidence>
<name>A0AA42CFY9_9PROT</name>
<evidence type="ECO:0000256" key="1">
    <source>
        <dbReference type="SAM" id="SignalP"/>
    </source>
</evidence>
<feature type="signal peptide" evidence="1">
    <location>
        <begin position="1"/>
        <end position="24"/>
    </location>
</feature>